<dbReference type="EMBL" id="CP092418">
    <property type="protein sequence ID" value="USD19865.1"/>
    <property type="molecule type" value="Genomic_DNA"/>
</dbReference>
<dbReference type="Proteomes" id="UP001055658">
    <property type="component" value="Chromosome"/>
</dbReference>
<accession>A0ABY4V7F6</accession>
<evidence type="ECO:0000313" key="2">
    <source>
        <dbReference type="EMBL" id="USD19865.1"/>
    </source>
</evidence>
<dbReference type="Pfam" id="PF10972">
    <property type="entry name" value="CsiV"/>
    <property type="match status" value="1"/>
</dbReference>
<keyword evidence="1" id="KW-0732">Signal</keyword>
<organism evidence="2 3">
    <name type="scientific">Microbulbifer variabilis</name>
    <dbReference type="NCBI Taxonomy" id="266805"/>
    <lineage>
        <taxon>Bacteria</taxon>
        <taxon>Pseudomonadati</taxon>
        <taxon>Pseudomonadota</taxon>
        <taxon>Gammaproteobacteria</taxon>
        <taxon>Cellvibrionales</taxon>
        <taxon>Microbulbiferaceae</taxon>
        <taxon>Microbulbifer</taxon>
    </lineage>
</organism>
<evidence type="ECO:0000313" key="3">
    <source>
        <dbReference type="Proteomes" id="UP001055658"/>
    </source>
</evidence>
<proteinExistence type="predicted"/>
<feature type="signal peptide" evidence="1">
    <location>
        <begin position="1"/>
        <end position="24"/>
    </location>
</feature>
<feature type="chain" id="PRO_5045504033" evidence="1">
    <location>
        <begin position="25"/>
        <end position="319"/>
    </location>
</feature>
<evidence type="ECO:0000256" key="1">
    <source>
        <dbReference type="SAM" id="SignalP"/>
    </source>
</evidence>
<dbReference type="InterPro" id="IPR021241">
    <property type="entry name" value="CsiV"/>
</dbReference>
<name>A0ABY4V7F6_9GAMM</name>
<protein>
    <submittedName>
        <fullName evidence="2">Peptidoglycan binding protein CsiV</fullName>
    </submittedName>
</protein>
<reference evidence="2" key="1">
    <citation type="submission" date="2022-02" db="EMBL/GenBank/DDBJ databases">
        <title>Coral-associated bacteria.</title>
        <authorList>
            <person name="Tang K."/>
            <person name="Wang X."/>
        </authorList>
    </citation>
    <scope>NUCLEOTIDE SEQUENCE</scope>
    <source>
        <strain evidence="2">SCSIO 43006</strain>
    </source>
</reference>
<dbReference type="RefSeq" id="WP_252081957.1">
    <property type="nucleotide sequence ID" value="NZ_CP092418.1"/>
</dbReference>
<gene>
    <name evidence="2" type="ORF">MJO52_12315</name>
</gene>
<keyword evidence="3" id="KW-1185">Reference proteome</keyword>
<sequence>MTIKKIVHLCSSLALALSATASQAANYAGNTFEIEMIVFERPQGMAQTNETWPAEPSLTYPARWVDFDTPAPREEKAESPVATAFPESTELPQEDTALDEEPVSFAVSEFGDHNTDQAPPLRLLLSPVDTKLDTKAAALVRGGDRILFHKAWHQVLEQKHKSPAILIDGGETFSGHSQLEGSVTLSVSRYLHLSTNLWLNDFSAPASAEGIRLPHRPKTAPAPSEETISFSATNEGFIASNPDRYNLSNAAGDREPITLDAPTEQPVYVMRAAHLQHERRMRSGQLHYIDHPAFGILIEIRTVAESNEEVTEETTPVTL</sequence>